<feature type="binding site" evidence="8">
    <location>
        <begin position="144"/>
        <end position="147"/>
    </location>
    <ligand>
        <name>ATP</name>
        <dbReference type="ChEBI" id="CHEBI:30616"/>
    </ligand>
</feature>
<dbReference type="PANTHER" id="PTHR21299:SF1">
    <property type="entry name" value="PANTOATE--BETA-ALANINE LIGASE"/>
    <property type="match status" value="1"/>
</dbReference>
<dbReference type="EMBL" id="CP017111">
    <property type="protein sequence ID" value="AOO64375.1"/>
    <property type="molecule type" value="Genomic_DNA"/>
</dbReference>
<dbReference type="EC" id="6.3.2.1" evidence="8"/>
<dbReference type="HAMAP" id="MF_00158">
    <property type="entry name" value="PanC"/>
    <property type="match status" value="1"/>
</dbReference>
<dbReference type="Gene3D" id="3.30.1300.10">
    <property type="entry name" value="Pantoate-beta-alanine ligase, C-terminal domain"/>
    <property type="match status" value="1"/>
</dbReference>
<evidence type="ECO:0000256" key="6">
    <source>
        <dbReference type="ARBA" id="ARBA00022840"/>
    </source>
</evidence>
<evidence type="ECO:0000256" key="5">
    <source>
        <dbReference type="ARBA" id="ARBA00022741"/>
    </source>
</evidence>
<evidence type="ECO:0000256" key="2">
    <source>
        <dbReference type="ARBA" id="ARBA00009256"/>
    </source>
</evidence>
<dbReference type="GO" id="GO:0005829">
    <property type="term" value="C:cytosol"/>
    <property type="evidence" value="ECO:0007669"/>
    <property type="project" value="TreeGrafter"/>
</dbReference>
<feature type="binding site" evidence="8">
    <location>
        <position position="173"/>
    </location>
    <ligand>
        <name>ATP</name>
        <dbReference type="ChEBI" id="CHEBI:30616"/>
    </ligand>
</feature>
<comment type="pathway">
    <text evidence="1 8">Cofactor biosynthesis; (R)-pantothenate biosynthesis; (R)-pantothenate from (R)-pantoate and beta-alanine: step 1/1.</text>
</comment>
<evidence type="ECO:0000313" key="10">
    <source>
        <dbReference type="Proteomes" id="UP000094609"/>
    </source>
</evidence>
<keyword evidence="8" id="KW-0963">Cytoplasm</keyword>
<protein>
    <recommendedName>
        <fullName evidence="8">Pantothenate synthetase</fullName>
        <shortName evidence="8">PS</shortName>
        <ecNumber evidence="8">6.3.2.1</ecNumber>
    </recommendedName>
    <alternativeName>
        <fullName evidence="8">Pantoate--beta-alanine ligase</fullName>
    </alternativeName>
    <alternativeName>
        <fullName evidence="8">Pantoate-activating enzyme</fullName>
    </alternativeName>
</protein>
<comment type="subunit">
    <text evidence="8">Homodimer.</text>
</comment>
<name>A0A1D7TH74_9BACT</name>
<dbReference type="InterPro" id="IPR003721">
    <property type="entry name" value="Pantoate_ligase"/>
</dbReference>
<dbReference type="SUPFAM" id="SSF52374">
    <property type="entry name" value="Nucleotidylyl transferase"/>
    <property type="match status" value="1"/>
</dbReference>
<dbReference type="Pfam" id="PF02569">
    <property type="entry name" value="Pantoate_ligase"/>
    <property type="match status" value="1"/>
</dbReference>
<dbReference type="InterPro" id="IPR014729">
    <property type="entry name" value="Rossmann-like_a/b/a_fold"/>
</dbReference>
<dbReference type="UniPathway" id="UPA00028">
    <property type="reaction ID" value="UER00005"/>
</dbReference>
<keyword evidence="6 8" id="KW-0067">ATP-binding</keyword>
<comment type="function">
    <text evidence="8">Catalyzes the condensation of pantoate with beta-alanine in an ATP-dependent reaction via a pantoyl-adenylate intermediate.</text>
</comment>
<comment type="subcellular location">
    <subcellularLocation>
        <location evidence="8">Cytoplasm</location>
    </subcellularLocation>
</comment>
<feature type="binding site" evidence="8">
    <location>
        <position position="58"/>
    </location>
    <ligand>
        <name>beta-alanine</name>
        <dbReference type="ChEBI" id="CHEBI:57966"/>
    </ligand>
</feature>
<dbReference type="InterPro" id="IPR042176">
    <property type="entry name" value="Pantoate_ligase_C"/>
</dbReference>
<keyword evidence="10" id="KW-1185">Reference proteome</keyword>
<dbReference type="GO" id="GO:0015940">
    <property type="term" value="P:pantothenate biosynthetic process"/>
    <property type="evidence" value="ECO:0007669"/>
    <property type="project" value="UniProtKB-UniRule"/>
</dbReference>
<dbReference type="Gene3D" id="3.40.50.620">
    <property type="entry name" value="HUPs"/>
    <property type="match status" value="1"/>
</dbReference>
<sequence>MKIVKTIEDLSQARKELQGSIGFVPTMGALHNGHLSLMQQSIAENEHTIVSVFVNPTQFLAGEDFSTYPQRTQADIKICELAGVSILFMPTSEMMYAKMEPTILAPSAKAYILEGLARPGHFDGVLRVVLKLFNLTKPTRAYFGKKDAQQLYLLQNMVKSFFLDLEIVPCEIIREDDGLALSSRNAYLNAQERQKALLLCESLKVATHAVIAGERDIATLKAEMVHTLESLHVEYVEILNRDFDTIETIEIGNSIILVCAKVGTTRLIDNLWI</sequence>
<dbReference type="NCBIfam" id="TIGR00018">
    <property type="entry name" value="panC"/>
    <property type="match status" value="1"/>
</dbReference>
<keyword evidence="4 8" id="KW-0566">Pantothenate biosynthesis</keyword>
<proteinExistence type="inferred from homology"/>
<feature type="binding site" evidence="8">
    <location>
        <begin position="27"/>
        <end position="34"/>
    </location>
    <ligand>
        <name>ATP</name>
        <dbReference type="ChEBI" id="CHEBI:30616"/>
    </ligand>
</feature>
<keyword evidence="3 8" id="KW-0436">Ligase</keyword>
<dbReference type="GO" id="GO:0004592">
    <property type="term" value="F:pantoate-beta-alanine ligase activity"/>
    <property type="evidence" value="ECO:0007669"/>
    <property type="project" value="UniProtKB-UniRule"/>
</dbReference>
<evidence type="ECO:0000256" key="8">
    <source>
        <dbReference type="HAMAP-Rule" id="MF_00158"/>
    </source>
</evidence>
<feature type="active site" description="Proton donor" evidence="8">
    <location>
        <position position="34"/>
    </location>
</feature>
<dbReference type="KEGG" id="shal:SHALO_0586"/>
<accession>A0A1D7TH74</accession>
<dbReference type="AlphaFoldDB" id="A0A1D7TH74"/>
<feature type="binding site" evidence="8">
    <location>
        <position position="58"/>
    </location>
    <ligand>
        <name>(R)-pantoate</name>
        <dbReference type="ChEBI" id="CHEBI:15980"/>
    </ligand>
</feature>
<evidence type="ECO:0000256" key="4">
    <source>
        <dbReference type="ARBA" id="ARBA00022655"/>
    </source>
</evidence>
<dbReference type="PANTHER" id="PTHR21299">
    <property type="entry name" value="CYTIDYLATE KINASE/PANTOATE-BETA-ALANINE LIGASE"/>
    <property type="match status" value="1"/>
</dbReference>
<dbReference type="Proteomes" id="UP000094609">
    <property type="component" value="Chromosome"/>
</dbReference>
<dbReference type="CDD" id="cd00560">
    <property type="entry name" value="PanC"/>
    <property type="match status" value="1"/>
</dbReference>
<dbReference type="NCBIfam" id="TIGR00125">
    <property type="entry name" value="cyt_tran_rel"/>
    <property type="match status" value="1"/>
</dbReference>
<dbReference type="RefSeq" id="WP_069477310.1">
    <property type="nucleotide sequence ID" value="NZ_CP017111.1"/>
</dbReference>
<dbReference type="InterPro" id="IPR004821">
    <property type="entry name" value="Cyt_trans-like"/>
</dbReference>
<organism evidence="9 10">
    <name type="scientific">Sulfurospirillum halorespirans DSM 13726</name>
    <dbReference type="NCBI Taxonomy" id="1193502"/>
    <lineage>
        <taxon>Bacteria</taxon>
        <taxon>Pseudomonadati</taxon>
        <taxon>Campylobacterota</taxon>
        <taxon>Epsilonproteobacteria</taxon>
        <taxon>Campylobacterales</taxon>
        <taxon>Sulfurospirillaceae</taxon>
        <taxon>Sulfurospirillum</taxon>
    </lineage>
</organism>
<dbReference type="PATRIC" id="fig|1193502.14.peg.595"/>
<evidence type="ECO:0000256" key="3">
    <source>
        <dbReference type="ARBA" id="ARBA00022598"/>
    </source>
</evidence>
<gene>
    <name evidence="8" type="primary">panC</name>
    <name evidence="9" type="ORF">SHALO_0586</name>
</gene>
<feature type="binding site" evidence="8">
    <location>
        <position position="150"/>
    </location>
    <ligand>
        <name>(R)-pantoate</name>
        <dbReference type="ChEBI" id="CHEBI:15980"/>
    </ligand>
</feature>
<evidence type="ECO:0000256" key="1">
    <source>
        <dbReference type="ARBA" id="ARBA00004990"/>
    </source>
</evidence>
<keyword evidence="5 8" id="KW-0547">Nucleotide-binding</keyword>
<reference evidence="10" key="1">
    <citation type="submission" date="2016-08" db="EMBL/GenBank/DDBJ databases">
        <title>Complete genome sequence of the organohalide-respiring Epsilonproteobacterium Sulfurospirillum halorespirans.</title>
        <authorList>
            <person name="Goris T."/>
            <person name="Zimmermann J."/>
            <person name="Schenz B."/>
            <person name="Lemos M."/>
            <person name="Hackermueller J."/>
            <person name="Diekert G."/>
        </authorList>
    </citation>
    <scope>NUCLEOTIDE SEQUENCE [LARGE SCALE GENOMIC DNA]</scope>
    <source>
        <strain>DSM 13726</strain>
        <strain evidence="10">PCE-M2</strain>
    </source>
</reference>
<comment type="catalytic activity">
    <reaction evidence="7 8">
        <text>(R)-pantoate + beta-alanine + ATP = (R)-pantothenate + AMP + diphosphate + H(+)</text>
        <dbReference type="Rhea" id="RHEA:10912"/>
        <dbReference type="ChEBI" id="CHEBI:15378"/>
        <dbReference type="ChEBI" id="CHEBI:15980"/>
        <dbReference type="ChEBI" id="CHEBI:29032"/>
        <dbReference type="ChEBI" id="CHEBI:30616"/>
        <dbReference type="ChEBI" id="CHEBI:33019"/>
        <dbReference type="ChEBI" id="CHEBI:57966"/>
        <dbReference type="ChEBI" id="CHEBI:456215"/>
        <dbReference type="EC" id="6.3.2.1"/>
    </reaction>
</comment>
<dbReference type="GO" id="GO:0005524">
    <property type="term" value="F:ATP binding"/>
    <property type="evidence" value="ECO:0007669"/>
    <property type="project" value="UniProtKB-KW"/>
</dbReference>
<comment type="similarity">
    <text evidence="2 8">Belongs to the pantothenate synthetase family.</text>
</comment>
<evidence type="ECO:0000256" key="7">
    <source>
        <dbReference type="ARBA" id="ARBA00048258"/>
    </source>
</evidence>
<feature type="binding site" evidence="8">
    <location>
        <begin position="181"/>
        <end position="184"/>
    </location>
    <ligand>
        <name>ATP</name>
        <dbReference type="ChEBI" id="CHEBI:30616"/>
    </ligand>
</feature>
<comment type="miscellaneous">
    <text evidence="8">The reaction proceeds by a bi uni uni bi ping pong mechanism.</text>
</comment>
<dbReference type="STRING" id="1193502.SHALO_0586"/>
<evidence type="ECO:0000313" key="9">
    <source>
        <dbReference type="EMBL" id="AOO64375.1"/>
    </source>
</evidence>